<dbReference type="PANTHER" id="PTHR33059:SF4">
    <property type="entry name" value="FCS-LIKE ZINC FINGER 5"/>
    <property type="match status" value="1"/>
</dbReference>
<dbReference type="GO" id="GO:0008270">
    <property type="term" value="F:zinc ion binding"/>
    <property type="evidence" value="ECO:0007669"/>
    <property type="project" value="UniProtKB-KW"/>
</dbReference>
<evidence type="ECO:0000256" key="2">
    <source>
        <dbReference type="ARBA" id="ARBA00009374"/>
    </source>
</evidence>
<organism evidence="8 9">
    <name type="scientific">Brassica carinata</name>
    <name type="common">Ethiopian mustard</name>
    <name type="synonym">Abyssinian cabbage</name>
    <dbReference type="NCBI Taxonomy" id="52824"/>
    <lineage>
        <taxon>Eukaryota</taxon>
        <taxon>Viridiplantae</taxon>
        <taxon>Streptophyta</taxon>
        <taxon>Embryophyta</taxon>
        <taxon>Tracheophyta</taxon>
        <taxon>Spermatophyta</taxon>
        <taxon>Magnoliopsida</taxon>
        <taxon>eudicotyledons</taxon>
        <taxon>Gunneridae</taxon>
        <taxon>Pentapetalae</taxon>
        <taxon>rosids</taxon>
        <taxon>malvids</taxon>
        <taxon>Brassicales</taxon>
        <taxon>Brassicaceae</taxon>
        <taxon>Brassiceae</taxon>
        <taxon>Brassica</taxon>
    </lineage>
</organism>
<keyword evidence="5" id="KW-0862">Zinc</keyword>
<feature type="domain" description="FLZ-type" evidence="7">
    <location>
        <begin position="99"/>
        <end position="143"/>
    </location>
</feature>
<evidence type="ECO:0000256" key="5">
    <source>
        <dbReference type="ARBA" id="ARBA00022771"/>
    </source>
</evidence>
<keyword evidence="4" id="KW-0479">Metal-binding</keyword>
<comment type="subcellular location">
    <subcellularLocation>
        <location evidence="1">Cytoplasm</location>
    </subcellularLocation>
</comment>
<evidence type="ECO:0000256" key="6">
    <source>
        <dbReference type="PROSITE-ProRule" id="PRU01131"/>
    </source>
</evidence>
<evidence type="ECO:0000256" key="4">
    <source>
        <dbReference type="ARBA" id="ARBA00022723"/>
    </source>
</evidence>
<dbReference type="PROSITE" id="PS51795">
    <property type="entry name" value="ZF_FLZ"/>
    <property type="match status" value="1"/>
</dbReference>
<keyword evidence="9" id="KW-1185">Reference proteome</keyword>
<dbReference type="AlphaFoldDB" id="A0A8X7W172"/>
<keyword evidence="5" id="KW-0863">Zinc-finger</keyword>
<comment type="similarity">
    <text evidence="2">Belongs to the FLZ family.</text>
</comment>
<keyword evidence="3" id="KW-0963">Cytoplasm</keyword>
<gene>
    <name evidence="8" type="ORF">Bca52824_014230</name>
</gene>
<comment type="caution">
    <text evidence="8">The sequence shown here is derived from an EMBL/GenBank/DDBJ whole genome shotgun (WGS) entry which is preliminary data.</text>
</comment>
<protein>
    <recommendedName>
        <fullName evidence="7">FLZ-type domain-containing protein</fullName>
    </recommendedName>
</protein>
<dbReference type="EMBL" id="JAAMPC010000003">
    <property type="protein sequence ID" value="KAG2321017.1"/>
    <property type="molecule type" value="Genomic_DNA"/>
</dbReference>
<dbReference type="InterPro" id="IPR007650">
    <property type="entry name" value="Zf-FLZ_dom"/>
</dbReference>
<dbReference type="PANTHER" id="PTHR33059">
    <property type="entry name" value="FCS-LIKE ZINC FINGER 5"/>
    <property type="match status" value="1"/>
</dbReference>
<sequence length="167" mass="18789">MLLGKRQRPQIKRTTSLSEIKFDLNLPSQPEEPSDHQVQMLSTQKGNDTPLDNIGPPLTVDEHRQVHHGLVDQRLLARVSPTGTQRRHSADYSTHAGVEFLRSCSLCKRLLVPNRDIYMYRGDRAFCSLECRQQQITVDEKKEKSLVRSTVVIGAGSGKGERVTTAV</sequence>
<feature type="zinc finger region" description="FLZ-type" evidence="6">
    <location>
        <begin position="99"/>
        <end position="143"/>
    </location>
</feature>
<evidence type="ECO:0000313" key="9">
    <source>
        <dbReference type="Proteomes" id="UP000886595"/>
    </source>
</evidence>
<evidence type="ECO:0000256" key="3">
    <source>
        <dbReference type="ARBA" id="ARBA00022490"/>
    </source>
</evidence>
<dbReference type="OrthoDB" id="1925036at2759"/>
<proteinExistence type="inferred from homology"/>
<evidence type="ECO:0000313" key="8">
    <source>
        <dbReference type="EMBL" id="KAG2321017.1"/>
    </source>
</evidence>
<dbReference type="Proteomes" id="UP000886595">
    <property type="component" value="Unassembled WGS sequence"/>
</dbReference>
<dbReference type="Pfam" id="PF04570">
    <property type="entry name" value="zf-FLZ"/>
    <property type="match status" value="1"/>
</dbReference>
<dbReference type="GO" id="GO:0005737">
    <property type="term" value="C:cytoplasm"/>
    <property type="evidence" value="ECO:0007669"/>
    <property type="project" value="UniProtKB-SubCell"/>
</dbReference>
<reference evidence="8 9" key="1">
    <citation type="submission" date="2020-02" db="EMBL/GenBank/DDBJ databases">
        <authorList>
            <person name="Ma Q."/>
            <person name="Huang Y."/>
            <person name="Song X."/>
            <person name="Pei D."/>
        </authorList>
    </citation>
    <scope>NUCLEOTIDE SEQUENCE [LARGE SCALE GENOMIC DNA]</scope>
    <source>
        <strain evidence="8">Sxm20200214</strain>
        <tissue evidence="8">Leaf</tissue>
    </source>
</reference>
<accession>A0A8X7W172</accession>
<evidence type="ECO:0000259" key="7">
    <source>
        <dbReference type="PROSITE" id="PS51795"/>
    </source>
</evidence>
<name>A0A8X7W172_BRACI</name>
<evidence type="ECO:0000256" key="1">
    <source>
        <dbReference type="ARBA" id="ARBA00004496"/>
    </source>
</evidence>